<dbReference type="SUPFAM" id="SSF81923">
    <property type="entry name" value="Double Clp-N motif"/>
    <property type="match status" value="1"/>
</dbReference>
<evidence type="ECO:0000256" key="4">
    <source>
        <dbReference type="SAM" id="Coils"/>
    </source>
</evidence>
<dbReference type="InterPro" id="IPR042197">
    <property type="entry name" value="Apaf_helical"/>
</dbReference>
<dbReference type="InterPro" id="IPR051650">
    <property type="entry name" value="SL_signaling_regulator"/>
</dbReference>
<evidence type="ECO:0000256" key="1">
    <source>
        <dbReference type="ARBA" id="ARBA00008675"/>
    </source>
</evidence>
<feature type="non-terminal residue" evidence="6">
    <location>
        <position position="1436"/>
    </location>
</feature>
<evidence type="ECO:0000256" key="3">
    <source>
        <dbReference type="PROSITE-ProRule" id="PRU01251"/>
    </source>
</evidence>
<organism evidence="6 7">
    <name type="scientific">Lithocarpus litseifolius</name>
    <dbReference type="NCBI Taxonomy" id="425828"/>
    <lineage>
        <taxon>Eukaryota</taxon>
        <taxon>Viridiplantae</taxon>
        <taxon>Streptophyta</taxon>
        <taxon>Embryophyta</taxon>
        <taxon>Tracheophyta</taxon>
        <taxon>Spermatophyta</taxon>
        <taxon>Magnoliopsida</taxon>
        <taxon>eudicotyledons</taxon>
        <taxon>Gunneridae</taxon>
        <taxon>Pentapetalae</taxon>
        <taxon>rosids</taxon>
        <taxon>fabids</taxon>
        <taxon>Fagales</taxon>
        <taxon>Fagaceae</taxon>
        <taxon>Lithocarpus</taxon>
    </lineage>
</organism>
<dbReference type="Pfam" id="PF23569">
    <property type="entry name" value="NBD_SMAX1"/>
    <property type="match status" value="1"/>
</dbReference>
<dbReference type="EMBL" id="JAZDWU010000003">
    <property type="protein sequence ID" value="KAL0007004.1"/>
    <property type="molecule type" value="Genomic_DNA"/>
</dbReference>
<reference evidence="6 7" key="1">
    <citation type="submission" date="2024-01" db="EMBL/GenBank/DDBJ databases">
        <title>A telomere-to-telomere, gap-free genome of sweet tea (Lithocarpus litseifolius).</title>
        <authorList>
            <person name="Zhou J."/>
        </authorList>
    </citation>
    <scope>NUCLEOTIDE SEQUENCE [LARGE SCALE GENOMIC DNA]</scope>
    <source>
        <strain evidence="6">Zhou-2022a</strain>
        <tissue evidence="6">Leaf</tissue>
    </source>
</reference>
<dbReference type="Pfam" id="PF00931">
    <property type="entry name" value="NB-ARC"/>
    <property type="match status" value="1"/>
</dbReference>
<name>A0AAW2D9S0_9ROSI</name>
<dbReference type="SUPFAM" id="SSF52058">
    <property type="entry name" value="L domain-like"/>
    <property type="match status" value="1"/>
</dbReference>
<protein>
    <recommendedName>
        <fullName evidence="5">Clp R domain-containing protein</fullName>
    </recommendedName>
</protein>
<dbReference type="Pfam" id="PF25019">
    <property type="entry name" value="LRR_R13L1-DRL21"/>
    <property type="match status" value="1"/>
</dbReference>
<dbReference type="Gene3D" id="1.10.1780.10">
    <property type="entry name" value="Clp, N-terminal domain"/>
    <property type="match status" value="1"/>
</dbReference>
<sequence>MPTSVSAAKQCLTEEAARALDEAVAVARRRSHAQTTSLHAVSALLALPSSLLREACARARSSTYSPRLQFRALELSVGVSLNRLPSSKSVEEPPVSNSLMAAIKRSQANQRLHPDNFHYQIIQSQTQQQQQTTSLVTVELKHFILSILDDPIVSRVFGEAGFRSTDIKLSIIHPPVSRFARTRCPTVFLCNLTDPDLTQRRSSFGFPGMEDENWRRIAEVLVRKSGKRNPLLLGVCAMDALRSFTERVKSGGENVLPSELSGVSVICIGNEISEFVNGGGSEEKMGLKLKDVGELQCLDERGGKVVVNFGDLKALVEDNDDSSEGGVSFVVSRLSQLVELHGEGLWLMGAAASYETYSKFLGKFPSIEKDWDLNLLPITSSNKPSGDVFPYKSSYPTSFTKMGYIWNLVKGDIKRLTFLFSALSEIFGKCDELRKKLVELKDLLTILAEMVGNSEKQYKVDDEEKQDEGSVLDDEEKQHERSVLELKKHERIVLELWLEELQDAVFNMEDLVDKIHTEALRHKLDGQICEKMEDIRCSLESYVKQGDVLGLAGLRYNLECLLNLQGMHHLDKYLLDLNNRMGSFNDSDDWVVSLWERRLDPTDYIYFVDESEVFGMDCDKEEIIKLLLSDDASDRQLSVISIEGNGRIGKTTLARLVYNEQRVTHHFHLKAWVRVPFDFDWVTRSILKFLTLQGMDIKVPNSLYYYLNDLDKLNSDELGHRLQQCLKGKRFLLVLDGAKWTPNSKRWEALRFALKDAANGSCIIVTTRNKDIAPMMDAVSTFRMEPLSEEKCWPIFAKFAFGDQNPSSDTRLEVIGKEIVQMCHGLPSSVRILGSLLRFKLQQEKWEAILQRLKPSSDSREDSRENVNVVPNLKLPEDLKLCLAYCSIFPQDYEIEKEKLVLLCMAEGFLKPAPIGKTLKEDSENIDKLKSFFPKSSRNESSFRMCMNNLAAYVSTRYCFRLEDNHPSQIPLNTRYLSLVGGKYENSVIFEAIDRAKLLRTFLPLDHESRHLCATELQNLLSKVQFLRVLSLSHYHITEIPDSIGNLEHLRYIDLSHTPIKRLPESVCVLCNLLSLILSNCHSLTELPENTSNLVNLLNLDISGSGLSEMPIGISNLKNLRFLPCFVVGKKSGSLIELKNITRLEGTLHISKLQNVTSENDAGGTPLVGMHFLEELVLDWDDNTADPENARKVLAALKPYPTLERLTINFYCGPKFPKWLDGTETFNEMVFLRLSNCKNCSTLPPLGNLPYLRVLIIECMDAVEEVGPDFSAETSTRKNTEFKSLERLTFEGMSKWTKWVPLDELPCLNQLCIRRCPKLRGNLPNLLPSVERVEISESQELVTALTTEESLKNLRYRDRIVSISSDGKETYFKSERATGSSSLIIEGEDIEKLKETDVSEETDVEIQNPFEFPFLEEISSLPLPQRTAECSLLVTP</sequence>
<comment type="caution">
    <text evidence="6">The sequence shown here is derived from an EMBL/GenBank/DDBJ whole genome shotgun (WGS) entry which is preliminary data.</text>
</comment>
<proteinExistence type="inferred from homology"/>
<dbReference type="PRINTS" id="PR00364">
    <property type="entry name" value="DISEASERSIST"/>
</dbReference>
<evidence type="ECO:0000313" key="7">
    <source>
        <dbReference type="Proteomes" id="UP001459277"/>
    </source>
</evidence>
<dbReference type="PANTHER" id="PTHR43572">
    <property type="entry name" value="CHAPERONE PROTEIN CLPD, CHLOROPLASTIC"/>
    <property type="match status" value="1"/>
</dbReference>
<dbReference type="Proteomes" id="UP001459277">
    <property type="component" value="Unassembled WGS sequence"/>
</dbReference>
<keyword evidence="7" id="KW-1185">Reference proteome</keyword>
<accession>A0AAW2D9S0</accession>
<comment type="similarity">
    <text evidence="1">Belongs to the ClpA/ClpB family.</text>
</comment>
<evidence type="ECO:0000259" key="5">
    <source>
        <dbReference type="PROSITE" id="PS51903"/>
    </source>
</evidence>
<dbReference type="PANTHER" id="PTHR43572:SF38">
    <property type="entry name" value="PROTEIN SMAX1-LIKE 6"/>
    <property type="match status" value="1"/>
</dbReference>
<dbReference type="PROSITE" id="PS51903">
    <property type="entry name" value="CLP_R"/>
    <property type="match status" value="1"/>
</dbReference>
<evidence type="ECO:0000313" key="6">
    <source>
        <dbReference type="EMBL" id="KAL0007004.1"/>
    </source>
</evidence>
<dbReference type="Gene3D" id="3.80.10.10">
    <property type="entry name" value="Ribonuclease Inhibitor"/>
    <property type="match status" value="2"/>
</dbReference>
<keyword evidence="2 3" id="KW-0677">Repeat</keyword>
<dbReference type="InterPro" id="IPR032675">
    <property type="entry name" value="LRR_dom_sf"/>
</dbReference>
<dbReference type="InterPro" id="IPR058680">
    <property type="entry name" value="NBD_SMAX1-like"/>
</dbReference>
<keyword evidence="4" id="KW-0175">Coiled coil</keyword>
<dbReference type="InterPro" id="IPR036628">
    <property type="entry name" value="Clp_N_dom_sf"/>
</dbReference>
<feature type="domain" description="Clp R" evidence="5">
    <location>
        <begin position="7"/>
        <end position="177"/>
    </location>
</feature>
<evidence type="ECO:0000256" key="2">
    <source>
        <dbReference type="ARBA" id="ARBA00022737"/>
    </source>
</evidence>
<dbReference type="GO" id="GO:0043531">
    <property type="term" value="F:ADP binding"/>
    <property type="evidence" value="ECO:0007669"/>
    <property type="project" value="InterPro"/>
</dbReference>
<dbReference type="Pfam" id="PF02861">
    <property type="entry name" value="Clp_N"/>
    <property type="match status" value="1"/>
</dbReference>
<dbReference type="InterPro" id="IPR004176">
    <property type="entry name" value="Clp_R_N"/>
</dbReference>
<gene>
    <name evidence="6" type="ORF">SO802_008506</name>
</gene>
<dbReference type="Gene3D" id="1.10.8.430">
    <property type="entry name" value="Helical domain of apoptotic protease-activating factors"/>
    <property type="match status" value="1"/>
</dbReference>
<dbReference type="InterPro" id="IPR027417">
    <property type="entry name" value="P-loop_NTPase"/>
</dbReference>
<dbReference type="SUPFAM" id="SSF52540">
    <property type="entry name" value="P-loop containing nucleoside triphosphate hydrolases"/>
    <property type="match status" value="1"/>
</dbReference>
<dbReference type="InterPro" id="IPR056789">
    <property type="entry name" value="LRR_R13L1-DRL21"/>
</dbReference>
<dbReference type="InterPro" id="IPR002182">
    <property type="entry name" value="NB-ARC"/>
</dbReference>
<feature type="coiled-coil region" evidence="4">
    <location>
        <begin position="430"/>
        <end position="492"/>
    </location>
</feature>
<dbReference type="Gene3D" id="3.40.50.300">
    <property type="entry name" value="P-loop containing nucleotide triphosphate hydrolases"/>
    <property type="match status" value="1"/>
</dbReference>